<accession>A0AAV9Z6T9</accession>
<gene>
    <name evidence="1" type="ORF">R3P38DRAFT_627521</name>
</gene>
<dbReference type="EMBL" id="JAWWNJ010000193">
    <property type="protein sequence ID" value="KAK6972128.1"/>
    <property type="molecule type" value="Genomic_DNA"/>
</dbReference>
<evidence type="ECO:0008006" key="3">
    <source>
        <dbReference type="Google" id="ProtNLM"/>
    </source>
</evidence>
<dbReference type="Proteomes" id="UP001362999">
    <property type="component" value="Unassembled WGS sequence"/>
</dbReference>
<evidence type="ECO:0000313" key="2">
    <source>
        <dbReference type="Proteomes" id="UP001362999"/>
    </source>
</evidence>
<evidence type="ECO:0000313" key="1">
    <source>
        <dbReference type="EMBL" id="KAK6972128.1"/>
    </source>
</evidence>
<organism evidence="1 2">
    <name type="scientific">Favolaschia claudopus</name>
    <dbReference type="NCBI Taxonomy" id="2862362"/>
    <lineage>
        <taxon>Eukaryota</taxon>
        <taxon>Fungi</taxon>
        <taxon>Dikarya</taxon>
        <taxon>Basidiomycota</taxon>
        <taxon>Agaricomycotina</taxon>
        <taxon>Agaricomycetes</taxon>
        <taxon>Agaricomycetidae</taxon>
        <taxon>Agaricales</taxon>
        <taxon>Marasmiineae</taxon>
        <taxon>Mycenaceae</taxon>
        <taxon>Favolaschia</taxon>
    </lineage>
</organism>
<sequence>MISTADLESRRQNPLDIPELLDHLIGFVHDVTHDTWSTKARRDILSCSLVARSWAAAAQSYLFCEPHFTCDNIEEIYRFRNVQSEFCNALLRSPHLTRYVRSLLMVLHPDFEAVNEKLGSIRFSNLDEISLKVPSNTPKNWAAFPTAQLQGIVGLATLRRLFVKIEQEERWMAIAPLFPHFSSSTQHLYLDCDNWARAKDPEIQSLVDRRPRIQLESLYLAMSDDAQNMHPNFLYPFDIAQLRSLRTYQLDIDWNSLPQETKLALQKIDLCVMTDKGPDLSFCENLENLRLHVNNARTITGAVATLESLGASRSTLENT</sequence>
<reference evidence="1 2" key="1">
    <citation type="journal article" date="2024" name="J Genomics">
        <title>Draft genome sequencing and assembly of Favolaschia claudopus CIRM-BRFM 2984 isolated from oak limbs.</title>
        <authorList>
            <person name="Navarro D."/>
            <person name="Drula E."/>
            <person name="Chaduli D."/>
            <person name="Cazenave R."/>
            <person name="Ahrendt S."/>
            <person name="Wang J."/>
            <person name="Lipzen A."/>
            <person name="Daum C."/>
            <person name="Barry K."/>
            <person name="Grigoriev I.V."/>
            <person name="Favel A."/>
            <person name="Rosso M.N."/>
            <person name="Martin F."/>
        </authorList>
    </citation>
    <scope>NUCLEOTIDE SEQUENCE [LARGE SCALE GENOMIC DNA]</scope>
    <source>
        <strain evidence="1 2">CIRM-BRFM 2984</strain>
    </source>
</reference>
<proteinExistence type="predicted"/>
<comment type="caution">
    <text evidence="1">The sequence shown here is derived from an EMBL/GenBank/DDBJ whole genome shotgun (WGS) entry which is preliminary data.</text>
</comment>
<keyword evidence="2" id="KW-1185">Reference proteome</keyword>
<name>A0AAV9Z6T9_9AGAR</name>
<protein>
    <recommendedName>
        <fullName evidence="3">F-box domain-containing protein</fullName>
    </recommendedName>
</protein>
<dbReference type="AlphaFoldDB" id="A0AAV9Z6T9"/>